<gene>
    <name evidence="2" type="ORF">Hamer_G006382</name>
</gene>
<name>A0A8J5MPI8_HOMAM</name>
<evidence type="ECO:0000256" key="1">
    <source>
        <dbReference type="SAM" id="Phobius"/>
    </source>
</evidence>
<reference evidence="2" key="1">
    <citation type="journal article" date="2021" name="Sci. Adv.">
        <title>The American lobster genome reveals insights on longevity, neural, and immune adaptations.</title>
        <authorList>
            <person name="Polinski J.M."/>
            <person name="Zimin A.V."/>
            <person name="Clark K.F."/>
            <person name="Kohn A.B."/>
            <person name="Sadowski N."/>
            <person name="Timp W."/>
            <person name="Ptitsyn A."/>
            <person name="Khanna P."/>
            <person name="Romanova D.Y."/>
            <person name="Williams P."/>
            <person name="Greenwood S.J."/>
            <person name="Moroz L.L."/>
            <person name="Walt D.R."/>
            <person name="Bodnar A.G."/>
        </authorList>
    </citation>
    <scope>NUCLEOTIDE SEQUENCE</scope>
    <source>
        <strain evidence="2">GMGI-L3</strain>
    </source>
</reference>
<organism evidence="2 3">
    <name type="scientific">Homarus americanus</name>
    <name type="common">American lobster</name>
    <dbReference type="NCBI Taxonomy" id="6706"/>
    <lineage>
        <taxon>Eukaryota</taxon>
        <taxon>Metazoa</taxon>
        <taxon>Ecdysozoa</taxon>
        <taxon>Arthropoda</taxon>
        <taxon>Crustacea</taxon>
        <taxon>Multicrustacea</taxon>
        <taxon>Malacostraca</taxon>
        <taxon>Eumalacostraca</taxon>
        <taxon>Eucarida</taxon>
        <taxon>Decapoda</taxon>
        <taxon>Pleocyemata</taxon>
        <taxon>Astacidea</taxon>
        <taxon>Nephropoidea</taxon>
        <taxon>Nephropidae</taxon>
        <taxon>Homarus</taxon>
    </lineage>
</organism>
<evidence type="ECO:0000313" key="3">
    <source>
        <dbReference type="Proteomes" id="UP000747542"/>
    </source>
</evidence>
<sequence length="180" mass="19865">VLRRWVWSSIHVLNIGSILSISASWNLVTFVAVSGIADPAIFLILLALLTIECTIEGAKPCMRPFTDVPSPCSCLFTISNFTSNVTATLDFLATLLGVLVAGCLGIARSHKTQLRDHTKHTPAYCRRTRAEGKNRFGLYEEKSTYPANKQVSALSILPLKISTELLCLVSDYEKMLFPVY</sequence>
<dbReference type="EMBL" id="JAHLQT010034244">
    <property type="protein sequence ID" value="KAG7158989.1"/>
    <property type="molecule type" value="Genomic_DNA"/>
</dbReference>
<keyword evidence="3" id="KW-1185">Reference proteome</keyword>
<feature type="transmembrane region" description="Helical" evidence="1">
    <location>
        <begin position="85"/>
        <end position="107"/>
    </location>
</feature>
<feature type="non-terminal residue" evidence="2">
    <location>
        <position position="1"/>
    </location>
</feature>
<keyword evidence="1" id="KW-0472">Membrane</keyword>
<feature type="transmembrane region" description="Helical" evidence="1">
    <location>
        <begin position="12"/>
        <end position="33"/>
    </location>
</feature>
<keyword evidence="1" id="KW-0812">Transmembrane</keyword>
<dbReference type="AlphaFoldDB" id="A0A8J5MPI8"/>
<accession>A0A8J5MPI8</accession>
<keyword evidence="1" id="KW-1133">Transmembrane helix</keyword>
<proteinExistence type="predicted"/>
<dbReference type="Proteomes" id="UP000747542">
    <property type="component" value="Unassembled WGS sequence"/>
</dbReference>
<evidence type="ECO:0000313" key="2">
    <source>
        <dbReference type="EMBL" id="KAG7158989.1"/>
    </source>
</evidence>
<comment type="caution">
    <text evidence="2">The sequence shown here is derived from an EMBL/GenBank/DDBJ whole genome shotgun (WGS) entry which is preliminary data.</text>
</comment>
<protein>
    <submittedName>
        <fullName evidence="2">Uncharacterized protein</fullName>
    </submittedName>
</protein>